<sequence length="255" mass="28990">MRGKKRKYNCRVFFDELSESDYVIKGNGMTTIVTPTCARCNRLFGVGEVEEVEKRGNIARIKINDLTAALNIYTNKQYIRNNTAEKRDFVAFSGILHAREGAGNFSVLAEEVEAVEESTRNNWVLTTAKRTMERLELLRTRSFDCQSPAIAEENAKTGAFMKAQEHYAICDDKLDELAKMAITAVNDVWQKHSKTTRAMILEILKNTMCMEHDKLIKELMKKGLEEAWVEELIDELIEGGYCYAPEVGMLEVVEG</sequence>
<proteinExistence type="predicted"/>
<dbReference type="InterPro" id="IPR036388">
    <property type="entry name" value="WH-like_DNA-bd_sf"/>
</dbReference>
<dbReference type="AlphaFoldDB" id="A0A7G9Z9M0"/>
<dbReference type="EMBL" id="MT631674">
    <property type="protein sequence ID" value="QNO56954.1"/>
    <property type="molecule type" value="Genomic_DNA"/>
</dbReference>
<gene>
    <name evidence="1" type="ORF">PHLPJACP_00011</name>
</gene>
<dbReference type="Gene3D" id="1.10.10.10">
    <property type="entry name" value="Winged helix-like DNA-binding domain superfamily/Winged helix DNA-binding domain"/>
    <property type="match status" value="1"/>
</dbReference>
<evidence type="ECO:0000313" key="1">
    <source>
        <dbReference type="EMBL" id="QNO56954.1"/>
    </source>
</evidence>
<organism evidence="1">
    <name type="scientific">Candidatus Methanophaga sp. ANME-1 ERB7</name>
    <dbReference type="NCBI Taxonomy" id="2759913"/>
    <lineage>
        <taxon>Archaea</taxon>
        <taxon>Methanobacteriati</taxon>
        <taxon>Methanobacteriota</taxon>
        <taxon>Stenosarchaea group</taxon>
        <taxon>Methanomicrobia</taxon>
        <taxon>Candidatus Methanophagales</taxon>
        <taxon>Candidatus Methanophagaceae</taxon>
        <taxon>Candidatus Methanophaga</taxon>
    </lineage>
</organism>
<name>A0A7G9Z9M0_9EURY</name>
<reference evidence="1" key="1">
    <citation type="submission" date="2020-06" db="EMBL/GenBank/DDBJ databases">
        <title>Unique genomic features of the anaerobic methanotrophic archaea.</title>
        <authorList>
            <person name="Chadwick G.L."/>
            <person name="Skennerton C.T."/>
            <person name="Laso-Perez R."/>
            <person name="Leu A.O."/>
            <person name="Speth D.R."/>
            <person name="Yu H."/>
            <person name="Morgan-Lang C."/>
            <person name="Hatzenpichler R."/>
            <person name="Goudeau D."/>
            <person name="Malmstrom R."/>
            <person name="Brazelton W.J."/>
            <person name="Woyke T."/>
            <person name="Hallam S.J."/>
            <person name="Tyson G.W."/>
            <person name="Wegener G."/>
            <person name="Boetius A."/>
            <person name="Orphan V."/>
        </authorList>
    </citation>
    <scope>NUCLEOTIDE SEQUENCE</scope>
</reference>
<accession>A0A7G9Z9M0</accession>
<protein>
    <submittedName>
        <fullName evidence="1">Uncharacterized protein</fullName>
    </submittedName>
</protein>